<proteinExistence type="predicted"/>
<evidence type="ECO:0000256" key="1">
    <source>
        <dbReference type="ARBA" id="ARBA00001933"/>
    </source>
</evidence>
<evidence type="ECO:0000256" key="2">
    <source>
        <dbReference type="ARBA" id="ARBA00022898"/>
    </source>
</evidence>
<sequence length="274" mass="29747">MRASGVVAISTANRAQRVGRHCRPLQVSATVIMPRPTPLTKIGNTNRLGTTVLLVQRRRRYRRGPRCGRARNADNDALDAILVPVGGGLLAGMPVALKARRPDIQTLESRLIFIPRSGTCLTPPLLAPARPTIAKGTAVKTLGTLTMKRSFAIWSMTSSRCWRRTSRRRSCNSRDREDSRRSAAGLTAVTADPGCFKGRRPGLVVSGGNIDSRLLSILILRGVGRSKRLTRLRIVAPGTVARICDAVPELALTSSRCAINALSCSAAPRWRKSR</sequence>
<gene>
    <name evidence="4" type="ORF">SAMN07250955_103212</name>
</gene>
<dbReference type="InterPro" id="IPR036052">
    <property type="entry name" value="TrpB-like_PALP_sf"/>
</dbReference>
<comment type="cofactor">
    <cofactor evidence="1">
        <name>pyridoxal 5'-phosphate</name>
        <dbReference type="ChEBI" id="CHEBI:597326"/>
    </cofactor>
</comment>
<dbReference type="GO" id="GO:0009097">
    <property type="term" value="P:isoleucine biosynthetic process"/>
    <property type="evidence" value="ECO:0007669"/>
    <property type="project" value="TreeGrafter"/>
</dbReference>
<dbReference type="InterPro" id="IPR050147">
    <property type="entry name" value="Ser/Thr_Dehydratase"/>
</dbReference>
<dbReference type="GO" id="GO:0003941">
    <property type="term" value="F:L-serine ammonia-lyase activity"/>
    <property type="evidence" value="ECO:0007669"/>
    <property type="project" value="TreeGrafter"/>
</dbReference>
<dbReference type="GO" id="GO:0006567">
    <property type="term" value="P:L-threonine catabolic process"/>
    <property type="evidence" value="ECO:0007669"/>
    <property type="project" value="TreeGrafter"/>
</dbReference>
<dbReference type="EMBL" id="FYEH01000003">
    <property type="protein sequence ID" value="SNB62920.1"/>
    <property type="molecule type" value="Genomic_DNA"/>
</dbReference>
<evidence type="ECO:0000313" key="5">
    <source>
        <dbReference type="Proteomes" id="UP000197065"/>
    </source>
</evidence>
<evidence type="ECO:0000313" key="4">
    <source>
        <dbReference type="EMBL" id="SNB62920.1"/>
    </source>
</evidence>
<dbReference type="PANTHER" id="PTHR48078:SF6">
    <property type="entry name" value="L-THREONINE DEHYDRATASE CATABOLIC TDCB"/>
    <property type="match status" value="1"/>
</dbReference>
<keyword evidence="3" id="KW-0456">Lyase</keyword>
<keyword evidence="5" id="KW-1185">Reference proteome</keyword>
<evidence type="ECO:0000256" key="3">
    <source>
        <dbReference type="ARBA" id="ARBA00023239"/>
    </source>
</evidence>
<name>A0A212QTG0_9PROT</name>
<organism evidence="4 5">
    <name type="scientific">Arboricoccus pini</name>
    <dbReference type="NCBI Taxonomy" id="1963835"/>
    <lineage>
        <taxon>Bacteria</taxon>
        <taxon>Pseudomonadati</taxon>
        <taxon>Pseudomonadota</taxon>
        <taxon>Alphaproteobacteria</taxon>
        <taxon>Geminicoccales</taxon>
        <taxon>Geminicoccaceae</taxon>
        <taxon>Arboricoccus</taxon>
    </lineage>
</organism>
<dbReference type="Gene3D" id="3.40.50.1100">
    <property type="match status" value="2"/>
</dbReference>
<dbReference type="GO" id="GO:0004794">
    <property type="term" value="F:threonine deaminase activity"/>
    <property type="evidence" value="ECO:0007669"/>
    <property type="project" value="TreeGrafter"/>
</dbReference>
<dbReference type="AlphaFoldDB" id="A0A212QTG0"/>
<protein>
    <submittedName>
        <fullName evidence="4">Threonine dehydratase</fullName>
    </submittedName>
</protein>
<dbReference type="GO" id="GO:0006565">
    <property type="term" value="P:L-serine catabolic process"/>
    <property type="evidence" value="ECO:0007669"/>
    <property type="project" value="TreeGrafter"/>
</dbReference>
<keyword evidence="2" id="KW-0663">Pyridoxal phosphate</keyword>
<dbReference type="SUPFAM" id="SSF53686">
    <property type="entry name" value="Tryptophan synthase beta subunit-like PLP-dependent enzymes"/>
    <property type="match status" value="1"/>
</dbReference>
<dbReference type="Proteomes" id="UP000197065">
    <property type="component" value="Unassembled WGS sequence"/>
</dbReference>
<dbReference type="PANTHER" id="PTHR48078">
    <property type="entry name" value="THREONINE DEHYDRATASE, MITOCHONDRIAL-RELATED"/>
    <property type="match status" value="1"/>
</dbReference>
<reference evidence="4 5" key="1">
    <citation type="submission" date="2017-06" db="EMBL/GenBank/DDBJ databases">
        <authorList>
            <person name="Kim H.J."/>
            <person name="Triplett B.A."/>
        </authorList>
    </citation>
    <scope>NUCLEOTIDE SEQUENCE [LARGE SCALE GENOMIC DNA]</scope>
    <source>
        <strain evidence="4 5">B29T1</strain>
    </source>
</reference>
<accession>A0A212QTG0</accession>